<dbReference type="InterPro" id="IPR017871">
    <property type="entry name" value="ABC_transporter-like_CS"/>
</dbReference>
<evidence type="ECO:0000256" key="2">
    <source>
        <dbReference type="ARBA" id="ARBA00022475"/>
    </source>
</evidence>
<dbReference type="Gene3D" id="3.30.70.260">
    <property type="match status" value="1"/>
</dbReference>
<dbReference type="PANTHER" id="PTHR43166">
    <property type="entry name" value="AMINO ACID IMPORT ATP-BINDING PROTEIN"/>
    <property type="match status" value="1"/>
</dbReference>
<dbReference type="InterPro" id="IPR003593">
    <property type="entry name" value="AAA+_ATPase"/>
</dbReference>
<dbReference type="PROSITE" id="PS00211">
    <property type="entry name" value="ABC_TRANSPORTER_1"/>
    <property type="match status" value="1"/>
</dbReference>
<evidence type="ECO:0000259" key="8">
    <source>
        <dbReference type="PROSITE" id="PS50893"/>
    </source>
</evidence>
<dbReference type="SMART" id="SM00930">
    <property type="entry name" value="NIL"/>
    <property type="match status" value="1"/>
</dbReference>
<dbReference type="Gene3D" id="3.40.50.300">
    <property type="entry name" value="P-loop containing nucleotide triphosphate hydrolases"/>
    <property type="match status" value="1"/>
</dbReference>
<evidence type="ECO:0000256" key="1">
    <source>
        <dbReference type="ARBA" id="ARBA00022448"/>
    </source>
</evidence>
<evidence type="ECO:0000313" key="10">
    <source>
        <dbReference type="Proteomes" id="UP001271769"/>
    </source>
</evidence>
<accession>A0ABU5DUJ7</accession>
<dbReference type="Pfam" id="PF00005">
    <property type="entry name" value="ABC_tran"/>
    <property type="match status" value="1"/>
</dbReference>
<feature type="domain" description="ABC transporter" evidence="8">
    <location>
        <begin position="49"/>
        <end position="290"/>
    </location>
</feature>
<dbReference type="InterPro" id="IPR018449">
    <property type="entry name" value="NIL_domain"/>
</dbReference>
<dbReference type="InterPro" id="IPR045865">
    <property type="entry name" value="ACT-like_dom_sf"/>
</dbReference>
<sequence length="392" mass="41834">MTVQSGLVATDPTAAILWDVSLPIERTAEAPQRAYRPAYQAHSPQRDLVALRNVTKIFPARGQAPEVVALKGVSLSVGAGEIYGIIGRSGAGKSTLIRLLNGLETPTTGRVEIARVELGGLTPGELRHQRRSIGMIFQHFNLLSSRTAFGNIALPLELAGTPAVETERRVGELLDLVGLADKRDAYPAELSGGQKQRVAIARALATNPRILLSDESTSSLDPETARSILALLAKINRELGVTIILITHQMAVIKQICHRVGLLEAGHLIEQAETYDFFADPQSDLARTLAGHDAGHALPADLLERLTSTPLPGGQKVLRLTIAGEAANVVALSQFNREIGVDVAILQGQVETIAGKPLGHFVISLSSDIPQTRLDETLGRLGIKSEVLGHVA</sequence>
<keyword evidence="6" id="KW-0029">Amino-acid transport</keyword>
<evidence type="ECO:0000256" key="3">
    <source>
        <dbReference type="ARBA" id="ARBA00022741"/>
    </source>
</evidence>
<dbReference type="Pfam" id="PF09383">
    <property type="entry name" value="NIL"/>
    <property type="match status" value="1"/>
</dbReference>
<comment type="caution">
    <text evidence="9">The sequence shown here is derived from an EMBL/GenBank/DDBJ whole genome shotgun (WGS) entry which is preliminary data.</text>
</comment>
<protein>
    <submittedName>
        <fullName evidence="9">ATP-binding cassette domain-containing protein</fullName>
    </submittedName>
</protein>
<dbReference type="InterPro" id="IPR041701">
    <property type="entry name" value="MetN_ABC"/>
</dbReference>
<reference evidence="9 10" key="1">
    <citation type="journal article" date="2013" name="Antonie Van Leeuwenhoek">
        <title>Dongia rigui sp. nov., isolated from freshwater of a large wetland in Korea.</title>
        <authorList>
            <person name="Baik K.S."/>
            <person name="Hwang Y.M."/>
            <person name="Choi J.S."/>
            <person name="Kwon J."/>
            <person name="Seong C.N."/>
        </authorList>
    </citation>
    <scope>NUCLEOTIDE SEQUENCE [LARGE SCALE GENOMIC DNA]</scope>
    <source>
        <strain evidence="9 10">04SU4-P</strain>
    </source>
</reference>
<keyword evidence="2" id="KW-1003">Cell membrane</keyword>
<keyword evidence="3" id="KW-0547">Nucleotide-binding</keyword>
<name>A0ABU5DUJ7_9PROT</name>
<keyword evidence="1" id="KW-0813">Transport</keyword>
<proteinExistence type="predicted"/>
<dbReference type="SUPFAM" id="SSF52540">
    <property type="entry name" value="P-loop containing nucleoside triphosphate hydrolases"/>
    <property type="match status" value="1"/>
</dbReference>
<evidence type="ECO:0000313" key="9">
    <source>
        <dbReference type="EMBL" id="MDY0870986.1"/>
    </source>
</evidence>
<dbReference type="InterPro" id="IPR050086">
    <property type="entry name" value="MetN_ABC_transporter-like"/>
</dbReference>
<keyword evidence="10" id="KW-1185">Reference proteome</keyword>
<dbReference type="PANTHER" id="PTHR43166:SF30">
    <property type="entry name" value="METHIONINE IMPORT ATP-BINDING PROTEIN METN"/>
    <property type="match status" value="1"/>
</dbReference>
<evidence type="ECO:0000256" key="5">
    <source>
        <dbReference type="ARBA" id="ARBA00022967"/>
    </source>
</evidence>
<dbReference type="EMBL" id="JAXCLX010000001">
    <property type="protein sequence ID" value="MDY0870986.1"/>
    <property type="molecule type" value="Genomic_DNA"/>
</dbReference>
<evidence type="ECO:0000256" key="6">
    <source>
        <dbReference type="ARBA" id="ARBA00022970"/>
    </source>
</evidence>
<dbReference type="Proteomes" id="UP001271769">
    <property type="component" value="Unassembled WGS sequence"/>
</dbReference>
<keyword evidence="4 9" id="KW-0067">ATP-binding</keyword>
<dbReference type="SMART" id="SM00382">
    <property type="entry name" value="AAA"/>
    <property type="match status" value="1"/>
</dbReference>
<dbReference type="InterPro" id="IPR003439">
    <property type="entry name" value="ABC_transporter-like_ATP-bd"/>
</dbReference>
<dbReference type="PROSITE" id="PS50893">
    <property type="entry name" value="ABC_TRANSPORTER_2"/>
    <property type="match status" value="1"/>
</dbReference>
<evidence type="ECO:0000256" key="4">
    <source>
        <dbReference type="ARBA" id="ARBA00022840"/>
    </source>
</evidence>
<keyword evidence="5" id="KW-1278">Translocase</keyword>
<dbReference type="GO" id="GO:0005524">
    <property type="term" value="F:ATP binding"/>
    <property type="evidence" value="ECO:0007669"/>
    <property type="project" value="UniProtKB-KW"/>
</dbReference>
<dbReference type="SUPFAM" id="SSF55021">
    <property type="entry name" value="ACT-like"/>
    <property type="match status" value="1"/>
</dbReference>
<keyword evidence="7" id="KW-0472">Membrane</keyword>
<dbReference type="CDD" id="cd03258">
    <property type="entry name" value="ABC_MetN_methionine_transporter"/>
    <property type="match status" value="1"/>
</dbReference>
<gene>
    <name evidence="9" type="ORF">SMD31_03595</name>
</gene>
<evidence type="ECO:0000256" key="7">
    <source>
        <dbReference type="ARBA" id="ARBA00023136"/>
    </source>
</evidence>
<organism evidence="9 10">
    <name type="scientific">Dongia rigui</name>
    <dbReference type="NCBI Taxonomy" id="940149"/>
    <lineage>
        <taxon>Bacteria</taxon>
        <taxon>Pseudomonadati</taxon>
        <taxon>Pseudomonadota</taxon>
        <taxon>Alphaproteobacteria</taxon>
        <taxon>Rhodospirillales</taxon>
        <taxon>Dongiaceae</taxon>
        <taxon>Dongia</taxon>
    </lineage>
</organism>
<dbReference type="InterPro" id="IPR027417">
    <property type="entry name" value="P-loop_NTPase"/>
</dbReference>